<reference evidence="24" key="4">
    <citation type="submission" date="2025-09" db="UniProtKB">
        <authorList>
            <consortium name="Ensembl"/>
        </authorList>
    </citation>
    <scope>IDENTIFICATION</scope>
</reference>
<keyword evidence="5" id="KW-0963">Cytoplasm</keyword>
<keyword evidence="13" id="KW-0067">ATP-binding</keyword>
<sequence length="629" mass="71143">MFCQHNNKSICCAPLNFPGGLTCRLTELLRVLKITADESVYNIDQQCCECSASLSHWYYEKDGRLFCKKDYWAKFGELCHGCNDPITTGLIMVAGEQKYHPECFTCLNCRSFIGDGDTYALVERSKLYCGHCYYQTIVTPVSLPDSPCSRIPHTVTLVSIPASADGNNGRKGRGFSVAIDQPLSPTNGYSPEHGHTVRVSQVDADCISPDVKNSIHVGDRILEINGTPIHNVPLDEIDLLIQETSRLLQLTIEHDPHSQSGQEGVDFFVFLSFRRSYSTDKSPGSSNAASPISQRKDINRSESLRVVSNRTHRIFRPSDLIHGEVLGKGCFGQAIKVDLSWQRLLRLISCMLHLQCSMQRVKVMRCLDHPNVLKFIGVLYKDKRLNFIAEYIKGGTLREIIKKMDSNYPWNQRVSFAKDIAAGMAYLHSMNIIHRDLNSHNCLVRENNTVVVADFGLARLMVDDKNGEKLTQGKLSGIKRPDRRKRYTVVGNPYWMAPEMIHGKSYDERVDIFSFGIMLCEVIGRVNADPDYLPRATDFGLNISGFLEHYCPTNCPRAFFPMAAVCCDLDADKRPAFSKLEEWLENLKMHLDIGLPLMSEVDQLHKAFWEHHSITRPENGLHTHPEQPE</sequence>
<evidence type="ECO:0000256" key="4">
    <source>
        <dbReference type="ARBA" id="ARBA00012513"/>
    </source>
</evidence>
<dbReference type="GO" id="GO:0030036">
    <property type="term" value="P:actin cytoskeleton organization"/>
    <property type="evidence" value="ECO:0007669"/>
    <property type="project" value="TreeGrafter"/>
</dbReference>
<dbReference type="FunFam" id="2.10.110.10:FF:000083">
    <property type="entry name" value="LIM domain kinase 1"/>
    <property type="match status" value="1"/>
</dbReference>
<dbReference type="FunFam" id="3.30.200.20:FF:000038">
    <property type="entry name" value="LIM domain kinase 2"/>
    <property type="match status" value="1"/>
</dbReference>
<evidence type="ECO:0000256" key="5">
    <source>
        <dbReference type="ARBA" id="ARBA00022490"/>
    </source>
</evidence>
<dbReference type="GeneTree" id="ENSGT00940000156345"/>
<keyword evidence="7" id="KW-0808">Transferase</keyword>
<evidence type="ECO:0000256" key="3">
    <source>
        <dbReference type="ARBA" id="ARBA00005843"/>
    </source>
</evidence>
<evidence type="ECO:0000256" key="12">
    <source>
        <dbReference type="ARBA" id="ARBA00022833"/>
    </source>
</evidence>
<dbReference type="Pfam" id="PF07714">
    <property type="entry name" value="PK_Tyr_Ser-Thr"/>
    <property type="match status" value="1"/>
</dbReference>
<dbReference type="PROSITE" id="PS00478">
    <property type="entry name" value="LIM_DOMAIN_1"/>
    <property type="match status" value="1"/>
</dbReference>
<dbReference type="Gene3D" id="2.10.110.10">
    <property type="entry name" value="Cysteine Rich Protein"/>
    <property type="match status" value="2"/>
</dbReference>
<dbReference type="GO" id="GO:0005856">
    <property type="term" value="C:cytoskeleton"/>
    <property type="evidence" value="ECO:0007669"/>
    <property type="project" value="UniProtKB-SubCell"/>
</dbReference>
<dbReference type="FunFam" id="1.10.510.10:FF:000282">
    <property type="entry name" value="LIM domain kinase 1"/>
    <property type="match status" value="1"/>
</dbReference>
<dbReference type="CDD" id="cd06754">
    <property type="entry name" value="PDZ_LIMK-like"/>
    <property type="match status" value="1"/>
</dbReference>
<dbReference type="AlphaFoldDB" id="A0AAX7V550"/>
<evidence type="ECO:0000256" key="18">
    <source>
        <dbReference type="ARBA" id="ARBA00048659"/>
    </source>
</evidence>
<evidence type="ECO:0000256" key="16">
    <source>
        <dbReference type="ARBA" id="ARBA00023242"/>
    </source>
</evidence>
<evidence type="ECO:0000256" key="14">
    <source>
        <dbReference type="ARBA" id="ARBA00023038"/>
    </source>
</evidence>
<evidence type="ECO:0000256" key="2">
    <source>
        <dbReference type="ARBA" id="ARBA00004245"/>
    </source>
</evidence>
<protein>
    <recommendedName>
        <fullName evidence="17">LIM domain kinase 1</fullName>
        <ecNumber evidence="4">2.7.11.1</ecNumber>
    </recommendedName>
</protein>
<dbReference type="GO" id="GO:0051496">
    <property type="term" value="P:positive regulation of stress fiber assembly"/>
    <property type="evidence" value="ECO:0007669"/>
    <property type="project" value="TreeGrafter"/>
</dbReference>
<evidence type="ECO:0000256" key="17">
    <source>
        <dbReference type="ARBA" id="ARBA00040667"/>
    </source>
</evidence>
<evidence type="ECO:0000256" key="19">
    <source>
        <dbReference type="ARBA" id="ARBA00048977"/>
    </source>
</evidence>
<dbReference type="SUPFAM" id="SSF57716">
    <property type="entry name" value="Glucocorticoid receptor-like (DNA-binding domain)"/>
    <property type="match status" value="2"/>
</dbReference>
<dbReference type="PROSITE" id="PS50023">
    <property type="entry name" value="LIM_DOMAIN_2"/>
    <property type="match status" value="1"/>
</dbReference>
<dbReference type="Pfam" id="PF00412">
    <property type="entry name" value="LIM"/>
    <property type="match status" value="2"/>
</dbReference>
<dbReference type="GO" id="GO:0043005">
    <property type="term" value="C:neuron projection"/>
    <property type="evidence" value="ECO:0007669"/>
    <property type="project" value="TreeGrafter"/>
</dbReference>
<dbReference type="PANTHER" id="PTHR46485">
    <property type="entry name" value="LIM DOMAIN KINASE 1"/>
    <property type="match status" value="1"/>
</dbReference>
<evidence type="ECO:0000256" key="10">
    <source>
        <dbReference type="ARBA" id="ARBA00022741"/>
    </source>
</evidence>
<dbReference type="GO" id="GO:0005634">
    <property type="term" value="C:nucleus"/>
    <property type="evidence" value="ECO:0007669"/>
    <property type="project" value="UniProtKB-SubCell"/>
</dbReference>
<feature type="domain" description="PDZ" evidence="23">
    <location>
        <begin position="157"/>
        <end position="256"/>
    </location>
</feature>
<accession>A0AAX7V550</accession>
<evidence type="ECO:0000256" key="1">
    <source>
        <dbReference type="ARBA" id="ARBA00004123"/>
    </source>
</evidence>
<dbReference type="PROSITE" id="PS50106">
    <property type="entry name" value="PDZ"/>
    <property type="match status" value="1"/>
</dbReference>
<evidence type="ECO:0000259" key="22">
    <source>
        <dbReference type="PROSITE" id="PS50023"/>
    </source>
</evidence>
<evidence type="ECO:0000256" key="11">
    <source>
        <dbReference type="ARBA" id="ARBA00022777"/>
    </source>
</evidence>
<dbReference type="InterPro" id="IPR011009">
    <property type="entry name" value="Kinase-like_dom_sf"/>
</dbReference>
<keyword evidence="8 20" id="KW-0479">Metal-binding</keyword>
<keyword evidence="25" id="KW-1185">Reference proteome</keyword>
<dbReference type="GO" id="GO:0005737">
    <property type="term" value="C:cytoplasm"/>
    <property type="evidence" value="ECO:0007669"/>
    <property type="project" value="TreeGrafter"/>
</dbReference>
<dbReference type="Pfam" id="PF00595">
    <property type="entry name" value="PDZ"/>
    <property type="match status" value="1"/>
</dbReference>
<evidence type="ECO:0000256" key="6">
    <source>
        <dbReference type="ARBA" id="ARBA00022527"/>
    </source>
</evidence>
<dbReference type="InterPro" id="IPR000719">
    <property type="entry name" value="Prot_kinase_dom"/>
</dbReference>
<evidence type="ECO:0000313" key="24">
    <source>
        <dbReference type="Ensembl" id="ENSACLP00000076187.1"/>
    </source>
</evidence>
<keyword evidence="10" id="KW-0547">Nucleotide-binding</keyword>
<reference evidence="25" key="2">
    <citation type="submission" date="2023-03" db="EMBL/GenBank/DDBJ databases">
        <authorList>
            <consortium name="Wellcome Sanger Institute Data Sharing"/>
        </authorList>
    </citation>
    <scope>NUCLEOTIDE SEQUENCE [LARGE SCALE GENOMIC DNA]</scope>
</reference>
<evidence type="ECO:0000256" key="9">
    <source>
        <dbReference type="ARBA" id="ARBA00022737"/>
    </source>
</evidence>
<reference evidence="24" key="3">
    <citation type="submission" date="2025-08" db="UniProtKB">
        <authorList>
            <consortium name="Ensembl"/>
        </authorList>
    </citation>
    <scope>IDENTIFICATION</scope>
</reference>
<organism evidence="24 25">
    <name type="scientific">Astatotilapia calliptera</name>
    <name type="common">Eastern happy</name>
    <name type="synonym">Chromis callipterus</name>
    <dbReference type="NCBI Taxonomy" id="8154"/>
    <lineage>
        <taxon>Eukaryota</taxon>
        <taxon>Metazoa</taxon>
        <taxon>Chordata</taxon>
        <taxon>Craniata</taxon>
        <taxon>Vertebrata</taxon>
        <taxon>Euteleostomi</taxon>
        <taxon>Actinopterygii</taxon>
        <taxon>Neopterygii</taxon>
        <taxon>Teleostei</taxon>
        <taxon>Neoteleostei</taxon>
        <taxon>Acanthomorphata</taxon>
        <taxon>Ovalentaria</taxon>
        <taxon>Cichlomorphae</taxon>
        <taxon>Cichliformes</taxon>
        <taxon>Cichlidae</taxon>
        <taxon>African cichlids</taxon>
        <taxon>Pseudocrenilabrinae</taxon>
        <taxon>Haplochromini</taxon>
        <taxon>Astatotilapia</taxon>
    </lineage>
</organism>
<dbReference type="InterPro" id="IPR036034">
    <property type="entry name" value="PDZ_sf"/>
</dbReference>
<evidence type="ECO:0000259" key="21">
    <source>
        <dbReference type="PROSITE" id="PS50011"/>
    </source>
</evidence>
<dbReference type="SMART" id="SM00132">
    <property type="entry name" value="LIM"/>
    <property type="match status" value="2"/>
</dbReference>
<comment type="subcellular location">
    <subcellularLocation>
        <location evidence="2">Cytoplasm</location>
        <location evidence="2">Cytoskeleton</location>
    </subcellularLocation>
    <subcellularLocation>
        <location evidence="1">Nucleus</location>
    </subcellularLocation>
</comment>
<evidence type="ECO:0000256" key="20">
    <source>
        <dbReference type="PROSITE-ProRule" id="PRU00125"/>
    </source>
</evidence>
<dbReference type="GO" id="GO:0046872">
    <property type="term" value="F:metal ion binding"/>
    <property type="evidence" value="ECO:0007669"/>
    <property type="project" value="UniProtKB-KW"/>
</dbReference>
<keyword evidence="11" id="KW-0418">Kinase</keyword>
<dbReference type="GO" id="GO:0005524">
    <property type="term" value="F:ATP binding"/>
    <property type="evidence" value="ECO:0007669"/>
    <property type="project" value="UniProtKB-KW"/>
</dbReference>
<keyword evidence="12 20" id="KW-0862">Zinc</keyword>
<dbReference type="SMART" id="SM00228">
    <property type="entry name" value="PDZ"/>
    <property type="match status" value="1"/>
</dbReference>
<keyword evidence="6" id="KW-0723">Serine/threonine-protein kinase</keyword>
<keyword evidence="9" id="KW-0677">Repeat</keyword>
<dbReference type="EC" id="2.7.11.1" evidence="4"/>
<dbReference type="GO" id="GO:0004674">
    <property type="term" value="F:protein serine/threonine kinase activity"/>
    <property type="evidence" value="ECO:0007669"/>
    <property type="project" value="UniProtKB-KW"/>
</dbReference>
<keyword evidence="14 20" id="KW-0440">LIM domain</keyword>
<evidence type="ECO:0000256" key="15">
    <source>
        <dbReference type="ARBA" id="ARBA00023212"/>
    </source>
</evidence>
<dbReference type="PANTHER" id="PTHR46485:SF7">
    <property type="entry name" value="LIM DOMAIN KINASE 1"/>
    <property type="match status" value="1"/>
</dbReference>
<evidence type="ECO:0000256" key="13">
    <source>
        <dbReference type="ARBA" id="ARBA00022840"/>
    </source>
</evidence>
<evidence type="ECO:0000259" key="23">
    <source>
        <dbReference type="PROSITE" id="PS50106"/>
    </source>
</evidence>
<dbReference type="InterPro" id="IPR001478">
    <property type="entry name" value="PDZ"/>
</dbReference>
<keyword evidence="16" id="KW-0539">Nucleus</keyword>
<dbReference type="PROSITE" id="PS50011">
    <property type="entry name" value="PROTEIN_KINASE_DOM"/>
    <property type="match status" value="1"/>
</dbReference>
<dbReference type="Gene3D" id="1.10.510.10">
    <property type="entry name" value="Transferase(Phosphotransferase) domain 1"/>
    <property type="match status" value="1"/>
</dbReference>
<evidence type="ECO:0000313" key="25">
    <source>
        <dbReference type="Proteomes" id="UP000265100"/>
    </source>
</evidence>
<feature type="domain" description="LIM zinc-binding" evidence="22">
    <location>
        <begin position="77"/>
        <end position="139"/>
    </location>
</feature>
<dbReference type="SUPFAM" id="SSF50156">
    <property type="entry name" value="PDZ domain-like"/>
    <property type="match status" value="1"/>
</dbReference>
<feature type="domain" description="Protein kinase" evidence="21">
    <location>
        <begin position="320"/>
        <end position="584"/>
    </location>
</feature>
<dbReference type="InterPro" id="IPR050940">
    <property type="entry name" value="Actin_reg-Ser/Thr_kinase"/>
</dbReference>
<dbReference type="SUPFAM" id="SSF56112">
    <property type="entry name" value="Protein kinase-like (PK-like)"/>
    <property type="match status" value="1"/>
</dbReference>
<dbReference type="Gene3D" id="2.30.42.10">
    <property type="match status" value="1"/>
</dbReference>
<proteinExistence type="inferred from homology"/>
<evidence type="ECO:0000256" key="8">
    <source>
        <dbReference type="ARBA" id="ARBA00022723"/>
    </source>
</evidence>
<comment type="catalytic activity">
    <reaction evidence="19">
        <text>L-seryl-[protein] + ATP = O-phospho-L-seryl-[protein] + ADP + H(+)</text>
        <dbReference type="Rhea" id="RHEA:17989"/>
        <dbReference type="Rhea" id="RHEA-COMP:9863"/>
        <dbReference type="Rhea" id="RHEA-COMP:11604"/>
        <dbReference type="ChEBI" id="CHEBI:15378"/>
        <dbReference type="ChEBI" id="CHEBI:29999"/>
        <dbReference type="ChEBI" id="CHEBI:30616"/>
        <dbReference type="ChEBI" id="CHEBI:83421"/>
        <dbReference type="ChEBI" id="CHEBI:456216"/>
        <dbReference type="EC" id="2.7.11.1"/>
    </reaction>
    <physiologicalReaction direction="left-to-right" evidence="19">
        <dbReference type="Rhea" id="RHEA:17990"/>
    </physiologicalReaction>
</comment>
<dbReference type="Gene3D" id="3.30.200.20">
    <property type="entry name" value="Phosphorylase Kinase, domain 1"/>
    <property type="match status" value="1"/>
</dbReference>
<dbReference type="InterPro" id="IPR001245">
    <property type="entry name" value="Ser-Thr/Tyr_kinase_cat_dom"/>
</dbReference>
<dbReference type="Ensembl" id="ENSACLT00000049689.1">
    <property type="protein sequence ID" value="ENSACLP00000076187.1"/>
    <property type="gene ID" value="ENSACLG00000020508.2"/>
</dbReference>
<reference evidence="24 25" key="1">
    <citation type="submission" date="2018-05" db="EMBL/GenBank/DDBJ databases">
        <authorList>
            <person name="Datahose"/>
        </authorList>
    </citation>
    <scope>NUCLEOTIDE SEQUENCE</scope>
</reference>
<keyword evidence="15" id="KW-0206">Cytoskeleton</keyword>
<comment type="similarity">
    <text evidence="3">Belongs to the protein kinase superfamily. TKL Ser/Thr protein kinase family.</text>
</comment>
<evidence type="ECO:0000256" key="7">
    <source>
        <dbReference type="ARBA" id="ARBA00022679"/>
    </source>
</evidence>
<dbReference type="Proteomes" id="UP000265100">
    <property type="component" value="Chromosome 14"/>
</dbReference>
<dbReference type="FunFam" id="2.30.42.10:FF:000101">
    <property type="entry name" value="LIM domain kinase 1"/>
    <property type="match status" value="1"/>
</dbReference>
<dbReference type="InterPro" id="IPR001781">
    <property type="entry name" value="Znf_LIM"/>
</dbReference>
<comment type="catalytic activity">
    <reaction evidence="18">
        <text>L-threonyl-[protein] + ATP = O-phospho-L-threonyl-[protein] + ADP + H(+)</text>
        <dbReference type="Rhea" id="RHEA:46608"/>
        <dbReference type="Rhea" id="RHEA-COMP:11060"/>
        <dbReference type="Rhea" id="RHEA-COMP:11605"/>
        <dbReference type="ChEBI" id="CHEBI:15378"/>
        <dbReference type="ChEBI" id="CHEBI:30013"/>
        <dbReference type="ChEBI" id="CHEBI:30616"/>
        <dbReference type="ChEBI" id="CHEBI:61977"/>
        <dbReference type="ChEBI" id="CHEBI:456216"/>
        <dbReference type="EC" id="2.7.11.1"/>
    </reaction>
    <physiologicalReaction direction="left-to-right" evidence="18">
        <dbReference type="Rhea" id="RHEA:46609"/>
    </physiologicalReaction>
</comment>
<name>A0AAX7V550_ASTCA</name>